<dbReference type="KEGG" id="lbt:AYR52_02560"/>
<dbReference type="GeneID" id="42982133"/>
<proteinExistence type="predicted"/>
<evidence type="ECO:0000313" key="1">
    <source>
        <dbReference type="EMBL" id="ANK62664.1"/>
    </source>
</evidence>
<organism evidence="1 2">
    <name type="scientific">Loigolactobacillus backii</name>
    <dbReference type="NCBI Taxonomy" id="375175"/>
    <lineage>
        <taxon>Bacteria</taxon>
        <taxon>Bacillati</taxon>
        <taxon>Bacillota</taxon>
        <taxon>Bacilli</taxon>
        <taxon>Lactobacillales</taxon>
        <taxon>Lactobacillaceae</taxon>
        <taxon>Loigolactobacillus</taxon>
    </lineage>
</organism>
<accession>A0A192H1H9</accession>
<dbReference type="EMBL" id="CP014873">
    <property type="protein sequence ID" value="ANK62664.1"/>
    <property type="molecule type" value="Genomic_DNA"/>
</dbReference>
<evidence type="ECO:0000313" key="2">
    <source>
        <dbReference type="Proteomes" id="UP000078582"/>
    </source>
</evidence>
<dbReference type="STRING" id="375175.AYR53_07685"/>
<reference evidence="1 2" key="1">
    <citation type="submission" date="2016-03" db="EMBL/GenBank/DDBJ databases">
        <title>Pediococcus and Lactobacillus from brewery environment - whole genome sequencing and assembly.</title>
        <authorList>
            <person name="Behr J."/>
            <person name="Geissler A.J."/>
            <person name="Vogel R.F."/>
        </authorList>
    </citation>
    <scope>NUCLEOTIDE SEQUENCE [LARGE SCALE GENOMIC DNA]</scope>
    <source>
        <strain evidence="1 2">TMW 1.1989</strain>
    </source>
</reference>
<dbReference type="OrthoDB" id="2299126at2"/>
<name>A0A192H1H9_9LACO</name>
<dbReference type="AlphaFoldDB" id="A0A192H1H9"/>
<keyword evidence="2" id="KW-1185">Reference proteome</keyword>
<dbReference type="Proteomes" id="UP000078582">
    <property type="component" value="Chromosome"/>
</dbReference>
<sequence>MRISLNQLADLREIIQKDDQTQAATLLFFISNKKLNQPTTLGFGATADTSKVSEQQYMIEYRSKYLRATLQGQTSLKNFTSSRKSLLALRDFEFSQTFTLQQALNSNEGDLVLLDDATKQEL</sequence>
<protein>
    <submittedName>
        <fullName evidence="1">Uncharacterized protein</fullName>
    </submittedName>
</protein>
<dbReference type="RefSeq" id="WP_068223498.1">
    <property type="nucleotide sequence ID" value="NZ_CP014623.1"/>
</dbReference>
<gene>
    <name evidence="1" type="ORF">AYR53_07685</name>
</gene>